<comment type="caution">
    <text evidence="2">The sequence shown here is derived from an EMBL/GenBank/DDBJ whole genome shotgun (WGS) entry which is preliminary data.</text>
</comment>
<feature type="compositionally biased region" description="Basic and acidic residues" evidence="1">
    <location>
        <begin position="24"/>
        <end position="42"/>
    </location>
</feature>
<protein>
    <submittedName>
        <fullName evidence="2">Uncharacterized protein</fullName>
    </submittedName>
</protein>
<dbReference type="Proteomes" id="UP000467840">
    <property type="component" value="Chromosome 10"/>
</dbReference>
<reference evidence="2 3" key="1">
    <citation type="journal article" date="2020" name="Mol. Plant">
        <title>The Chromosome-Based Rubber Tree Genome Provides New Insights into Spurge Genome Evolution and Rubber Biosynthesis.</title>
        <authorList>
            <person name="Liu J."/>
            <person name="Shi C."/>
            <person name="Shi C.C."/>
            <person name="Li W."/>
            <person name="Zhang Q.J."/>
            <person name="Zhang Y."/>
            <person name="Li K."/>
            <person name="Lu H.F."/>
            <person name="Shi C."/>
            <person name="Zhu S.T."/>
            <person name="Xiao Z.Y."/>
            <person name="Nan H."/>
            <person name="Yue Y."/>
            <person name="Zhu X.G."/>
            <person name="Wu Y."/>
            <person name="Hong X.N."/>
            <person name="Fan G.Y."/>
            <person name="Tong Y."/>
            <person name="Zhang D."/>
            <person name="Mao C.L."/>
            <person name="Liu Y.L."/>
            <person name="Hao S.J."/>
            <person name="Liu W.Q."/>
            <person name="Lv M.Q."/>
            <person name="Zhang H.B."/>
            <person name="Liu Y."/>
            <person name="Hu-Tang G.R."/>
            <person name="Wang J.P."/>
            <person name="Wang J.H."/>
            <person name="Sun Y.H."/>
            <person name="Ni S.B."/>
            <person name="Chen W.B."/>
            <person name="Zhang X.C."/>
            <person name="Jiao Y.N."/>
            <person name="Eichler E.E."/>
            <person name="Li G.H."/>
            <person name="Liu X."/>
            <person name="Gao L.Z."/>
        </authorList>
    </citation>
    <scope>NUCLEOTIDE SEQUENCE [LARGE SCALE GENOMIC DNA]</scope>
    <source>
        <strain evidence="3">cv. GT1</strain>
        <tissue evidence="2">Leaf</tissue>
    </source>
</reference>
<evidence type="ECO:0000313" key="2">
    <source>
        <dbReference type="EMBL" id="KAF2318343.1"/>
    </source>
</evidence>
<name>A0A6A6N1K5_HEVBR</name>
<dbReference type="EMBL" id="JAAGAX010000003">
    <property type="protein sequence ID" value="KAF2318343.1"/>
    <property type="molecule type" value="Genomic_DNA"/>
</dbReference>
<keyword evidence="3" id="KW-1185">Reference proteome</keyword>
<organism evidence="2 3">
    <name type="scientific">Hevea brasiliensis</name>
    <name type="common">Para rubber tree</name>
    <name type="synonym">Siphonia brasiliensis</name>
    <dbReference type="NCBI Taxonomy" id="3981"/>
    <lineage>
        <taxon>Eukaryota</taxon>
        <taxon>Viridiplantae</taxon>
        <taxon>Streptophyta</taxon>
        <taxon>Embryophyta</taxon>
        <taxon>Tracheophyta</taxon>
        <taxon>Spermatophyta</taxon>
        <taxon>Magnoliopsida</taxon>
        <taxon>eudicotyledons</taxon>
        <taxon>Gunneridae</taxon>
        <taxon>Pentapetalae</taxon>
        <taxon>rosids</taxon>
        <taxon>fabids</taxon>
        <taxon>Malpighiales</taxon>
        <taxon>Euphorbiaceae</taxon>
        <taxon>Crotonoideae</taxon>
        <taxon>Micrandreae</taxon>
        <taxon>Hevea</taxon>
    </lineage>
</organism>
<sequence>MVFVEVSEMWDDLEGIDDNIFEKEKGHMEAESEHNNNEKETQRGIVQQIQKVKTWAKTSMEKTDQNIMRRQLEMMTYIALAMDMYNRMDVI</sequence>
<gene>
    <name evidence="2" type="ORF">GH714_005546</name>
</gene>
<proteinExistence type="predicted"/>
<accession>A0A6A6N1K5</accession>
<dbReference type="AlphaFoldDB" id="A0A6A6N1K5"/>
<feature type="region of interest" description="Disordered" evidence="1">
    <location>
        <begin position="24"/>
        <end position="44"/>
    </location>
</feature>
<evidence type="ECO:0000313" key="3">
    <source>
        <dbReference type="Proteomes" id="UP000467840"/>
    </source>
</evidence>
<evidence type="ECO:0000256" key="1">
    <source>
        <dbReference type="SAM" id="MobiDB-lite"/>
    </source>
</evidence>